<dbReference type="EMBL" id="BGZK01000600">
    <property type="protein sequence ID" value="GBP52323.1"/>
    <property type="molecule type" value="Genomic_DNA"/>
</dbReference>
<dbReference type="AlphaFoldDB" id="A0A4C1WMT4"/>
<keyword evidence="2" id="KW-1185">Reference proteome</keyword>
<gene>
    <name evidence="1" type="ORF">EVAR_38469_1</name>
</gene>
<dbReference type="Proteomes" id="UP000299102">
    <property type="component" value="Unassembled WGS sequence"/>
</dbReference>
<reference evidence="1 2" key="1">
    <citation type="journal article" date="2019" name="Commun. Biol.">
        <title>The bagworm genome reveals a unique fibroin gene that provides high tensile strength.</title>
        <authorList>
            <person name="Kono N."/>
            <person name="Nakamura H."/>
            <person name="Ohtoshi R."/>
            <person name="Tomita M."/>
            <person name="Numata K."/>
            <person name="Arakawa K."/>
        </authorList>
    </citation>
    <scope>NUCLEOTIDE SEQUENCE [LARGE SCALE GENOMIC DNA]</scope>
</reference>
<proteinExistence type="predicted"/>
<comment type="caution">
    <text evidence="1">The sequence shown here is derived from an EMBL/GenBank/DDBJ whole genome shotgun (WGS) entry which is preliminary data.</text>
</comment>
<evidence type="ECO:0000313" key="2">
    <source>
        <dbReference type="Proteomes" id="UP000299102"/>
    </source>
</evidence>
<protein>
    <submittedName>
        <fullName evidence="1">Uncharacterized protein</fullName>
    </submittedName>
</protein>
<name>A0A4C1WMT4_EUMVA</name>
<evidence type="ECO:0000313" key="1">
    <source>
        <dbReference type="EMBL" id="GBP52323.1"/>
    </source>
</evidence>
<sequence>MTTYSLVPSQVCLPLEKAPNKKLKRPPERGDFLRRVIPSAGFARLERLARDLNEGMEVEPSRTGIDLNDERAVAGIMMRFQKIQKKNAAAERLKSKAFENYRRSFRTDLQFDDRQ</sequence>
<accession>A0A4C1WMT4</accession>
<organism evidence="1 2">
    <name type="scientific">Eumeta variegata</name>
    <name type="common">Bagworm moth</name>
    <name type="synonym">Eumeta japonica</name>
    <dbReference type="NCBI Taxonomy" id="151549"/>
    <lineage>
        <taxon>Eukaryota</taxon>
        <taxon>Metazoa</taxon>
        <taxon>Ecdysozoa</taxon>
        <taxon>Arthropoda</taxon>
        <taxon>Hexapoda</taxon>
        <taxon>Insecta</taxon>
        <taxon>Pterygota</taxon>
        <taxon>Neoptera</taxon>
        <taxon>Endopterygota</taxon>
        <taxon>Lepidoptera</taxon>
        <taxon>Glossata</taxon>
        <taxon>Ditrysia</taxon>
        <taxon>Tineoidea</taxon>
        <taxon>Psychidae</taxon>
        <taxon>Oiketicinae</taxon>
        <taxon>Eumeta</taxon>
    </lineage>
</organism>